<feature type="transmembrane region" description="Helical" evidence="9">
    <location>
        <begin position="363"/>
        <end position="381"/>
    </location>
</feature>
<dbReference type="GO" id="GO:1901264">
    <property type="term" value="P:carbohydrate derivative transport"/>
    <property type="evidence" value="ECO:0007669"/>
    <property type="project" value="TreeGrafter"/>
</dbReference>
<evidence type="ECO:0000259" key="10">
    <source>
        <dbReference type="PROSITE" id="PS51105"/>
    </source>
</evidence>
<feature type="transmembrane region" description="Helical" evidence="9">
    <location>
        <begin position="77"/>
        <end position="93"/>
    </location>
</feature>
<keyword evidence="5 9" id="KW-0812">Transmembrane</keyword>
<keyword evidence="2 8" id="KW-0813">Transport</keyword>
<feature type="transmembrane region" description="Helical" evidence="9">
    <location>
        <begin position="230"/>
        <end position="251"/>
    </location>
</feature>
<feature type="transmembrane region" description="Helical" evidence="9">
    <location>
        <begin position="105"/>
        <end position="123"/>
    </location>
</feature>
<organism evidence="11 12">
    <name type="scientific">Enterococcus ureasiticus</name>
    <dbReference type="NCBI Taxonomy" id="903984"/>
    <lineage>
        <taxon>Bacteria</taxon>
        <taxon>Bacillati</taxon>
        <taxon>Bacillota</taxon>
        <taxon>Bacilli</taxon>
        <taxon>Lactobacillales</taxon>
        <taxon>Enterococcaceae</taxon>
        <taxon>Enterococcus</taxon>
    </lineage>
</organism>
<dbReference type="GO" id="GO:0008982">
    <property type="term" value="F:protein-N(PI)-phosphohistidine-sugar phosphotransferase activity"/>
    <property type="evidence" value="ECO:0007669"/>
    <property type="project" value="UniProtKB-UniRule"/>
</dbReference>
<dbReference type="OrthoDB" id="1550290at2"/>
<evidence type="ECO:0000256" key="5">
    <source>
        <dbReference type="ARBA" id="ARBA00022692"/>
    </source>
</evidence>
<dbReference type="GO" id="GO:0005886">
    <property type="term" value="C:plasma membrane"/>
    <property type="evidence" value="ECO:0007669"/>
    <property type="project" value="UniProtKB-SubCell"/>
</dbReference>
<comment type="subcellular location">
    <subcellularLocation>
        <location evidence="1">Cell membrane</location>
        <topology evidence="1">Multi-pass membrane protein</topology>
    </subcellularLocation>
</comment>
<comment type="function">
    <text evidence="8">The phosphoenolpyruvate-dependent sugar phosphotransferase system (PTS), a major carbohydrate active -transport system, catalyzes the phosphorylation of incoming sugar substrates concomitant with their translocation across the cell membrane.</text>
</comment>
<evidence type="ECO:0000256" key="6">
    <source>
        <dbReference type="ARBA" id="ARBA00022989"/>
    </source>
</evidence>
<keyword evidence="3 8" id="KW-1003">Cell membrane</keyword>
<feature type="domain" description="PTS EIIC type-3" evidence="10">
    <location>
        <begin position="8"/>
        <end position="419"/>
    </location>
</feature>
<evidence type="ECO:0000256" key="7">
    <source>
        <dbReference type="ARBA" id="ARBA00023136"/>
    </source>
</evidence>
<evidence type="ECO:0000256" key="1">
    <source>
        <dbReference type="ARBA" id="ARBA00004651"/>
    </source>
</evidence>
<comment type="caution">
    <text evidence="11">The sequence shown here is derived from an EMBL/GenBank/DDBJ whole genome shotgun (WGS) entry which is preliminary data.</text>
</comment>
<evidence type="ECO:0000313" key="11">
    <source>
        <dbReference type="EMBL" id="OEG12066.1"/>
    </source>
</evidence>
<dbReference type="GO" id="GO:0009401">
    <property type="term" value="P:phosphoenolpyruvate-dependent sugar phosphotransferase system"/>
    <property type="evidence" value="ECO:0007669"/>
    <property type="project" value="InterPro"/>
</dbReference>
<dbReference type="InterPro" id="IPR004796">
    <property type="entry name" value="PTS_IIC_cello"/>
</dbReference>
<feature type="transmembrane region" description="Helical" evidence="9">
    <location>
        <begin position="401"/>
        <end position="420"/>
    </location>
</feature>
<evidence type="ECO:0000256" key="4">
    <source>
        <dbReference type="ARBA" id="ARBA00022597"/>
    </source>
</evidence>
<dbReference type="NCBIfam" id="TIGR00410">
    <property type="entry name" value="lacE"/>
    <property type="match status" value="1"/>
</dbReference>
<dbReference type="InterPro" id="IPR051088">
    <property type="entry name" value="PTS_Sugar-EIIC/EIIB"/>
</dbReference>
<evidence type="ECO:0000313" key="12">
    <source>
        <dbReference type="Proteomes" id="UP000094068"/>
    </source>
</evidence>
<reference evidence="12" key="1">
    <citation type="submission" date="2016-09" db="EMBL/GenBank/DDBJ databases">
        <authorList>
            <person name="Gulvik C.A."/>
        </authorList>
    </citation>
    <scope>NUCLEOTIDE SEQUENCE [LARGE SCALE GENOMIC DNA]</scope>
    <source>
        <strain evidence="12">DSM 23328</strain>
    </source>
</reference>
<sequence>MEANKKSFLDKFTEFSIKVGNQVHLRSLRDAFTTIMPMFILAGLAVLVNNVLFPFAFKDDTLSKLQTFGNVITNGTLNIAGLLIAPMIAYYLAKNKNFNNPISATAVATSTLVIMMAMTYTVAPVGSETTVTIDGILTYSNLGTQGMFSGIIIGLLATELYMRISSIKKLQINLGDQVPPAVGRSFSSLLPSLITLSFFAVISAILITLFDTDLITLISTLIQEPLRKVNTSLLGFLLIYSTGNFLFTLGIHQTVINGSLLDPLLLVNMNENMAAINEGKEAPHIINSSFITVYSQMGGTGGTIALILAVILFVKYKPYKDVVSLSVAPSIFEINEPIIFGLPIVFNIPMMIPFIFSPVIGALIGYFATAIGFVKPLSVLVPWTTPPIISGFLASSGDWKVAFLQVIILIVTLFFYLPFLKISERVSRTQAEQLHAEEGNQ</sequence>
<gene>
    <name evidence="11" type="ORF">BCR21_07470</name>
</gene>
<accession>A0A1E5GH63</accession>
<dbReference type="PANTHER" id="PTHR33989:SF10">
    <property type="entry name" value="PERMEASE IIC COMPONENT"/>
    <property type="match status" value="1"/>
</dbReference>
<dbReference type="AlphaFoldDB" id="A0A1E5GH63"/>
<dbReference type="RefSeq" id="WP_069645919.1">
    <property type="nucleotide sequence ID" value="NZ_MIJZ01000012.1"/>
</dbReference>
<feature type="transmembrane region" description="Helical" evidence="9">
    <location>
        <begin position="35"/>
        <end position="57"/>
    </location>
</feature>
<dbReference type="PROSITE" id="PS51105">
    <property type="entry name" value="PTS_EIIC_TYPE_3"/>
    <property type="match status" value="1"/>
</dbReference>
<evidence type="ECO:0000256" key="2">
    <source>
        <dbReference type="ARBA" id="ARBA00022448"/>
    </source>
</evidence>
<evidence type="ECO:0000256" key="8">
    <source>
        <dbReference type="PIRNR" id="PIRNR006351"/>
    </source>
</evidence>
<dbReference type="PIRSF" id="PIRSF006351">
    <property type="entry name" value="PTS_EIIC-Cellobiose"/>
    <property type="match status" value="1"/>
</dbReference>
<feature type="transmembrane region" description="Helical" evidence="9">
    <location>
        <begin position="143"/>
        <end position="162"/>
    </location>
</feature>
<evidence type="ECO:0000256" key="9">
    <source>
        <dbReference type="SAM" id="Phobius"/>
    </source>
</evidence>
<dbReference type="PANTHER" id="PTHR33989">
    <property type="match status" value="1"/>
</dbReference>
<keyword evidence="4 8" id="KW-0762">Sugar transport</keyword>
<feature type="transmembrane region" description="Helical" evidence="9">
    <location>
        <begin position="293"/>
        <end position="314"/>
    </location>
</feature>
<protein>
    <recommendedName>
        <fullName evidence="8">Permease IIC component</fullName>
    </recommendedName>
</protein>
<dbReference type="Proteomes" id="UP000094068">
    <property type="component" value="Unassembled WGS sequence"/>
</dbReference>
<name>A0A1E5GH63_9ENTE</name>
<feature type="transmembrane region" description="Helical" evidence="9">
    <location>
        <begin position="189"/>
        <end position="210"/>
    </location>
</feature>
<keyword evidence="12" id="KW-1185">Reference proteome</keyword>
<keyword evidence="6 9" id="KW-1133">Transmembrane helix</keyword>
<dbReference type="Pfam" id="PF02378">
    <property type="entry name" value="PTS_EIIC"/>
    <property type="match status" value="1"/>
</dbReference>
<dbReference type="InterPro" id="IPR003352">
    <property type="entry name" value="PTS_EIIC"/>
</dbReference>
<dbReference type="EMBL" id="MIJZ01000012">
    <property type="protein sequence ID" value="OEG12066.1"/>
    <property type="molecule type" value="Genomic_DNA"/>
</dbReference>
<evidence type="ECO:0000256" key="3">
    <source>
        <dbReference type="ARBA" id="ARBA00022475"/>
    </source>
</evidence>
<keyword evidence="7 8" id="KW-0472">Membrane</keyword>
<proteinExistence type="predicted"/>
<dbReference type="STRING" id="903984.BCR21_07470"/>
<dbReference type="InterPro" id="IPR004501">
    <property type="entry name" value="PTS_EIIC_3"/>
</dbReference>